<dbReference type="AlphaFoldDB" id="A0AAP5IH68"/>
<evidence type="ECO:0000256" key="6">
    <source>
        <dbReference type="ARBA" id="ARBA00022553"/>
    </source>
</evidence>
<evidence type="ECO:0000259" key="23">
    <source>
        <dbReference type="PROSITE" id="PS50846"/>
    </source>
</evidence>
<evidence type="ECO:0000313" key="24">
    <source>
        <dbReference type="EMBL" id="MDR9899370.1"/>
    </source>
</evidence>
<dbReference type="GO" id="GO:0005886">
    <property type="term" value="C:plasma membrane"/>
    <property type="evidence" value="ECO:0007669"/>
    <property type="project" value="UniProtKB-SubCell"/>
</dbReference>
<sequence>MTQTPSVKTQSLQVGGMDCGSCAKTIEASLQQLRGITESSVSFATGRVKVSYDPEQVSEAEIIKRITVLGYTVEVAAAKKLQVKIAGMDCGSCAKTIEVGLQQMTGVSEASVSFATGRSHVHYDPQQVSETNIYDRIKALGYTVEQSPEAHEHHHHHTHSCSHDHDHHHDHDHEHEHEHAHPVNKPTQNPAPTNWKFWLTNRQGQSVILAGVGLVLGLLTQYLALPIWIARAFYGIGIVIAGYPIARAGLFELRLRRADMNLLMTISVIGAVILGDWFEAALVIFLFSLGTTLQVFTFGRTRNAIRALMDLTPPTATVKRGNSEITVPVESIRVGETLTIRPGQRVALDGVVISGTSSIDQSPITGESVPEDKGIGDTVYAGTLNQTGFLEVQVTHTISDTTVAKIINLVEQAQESRAPSQQWVDKFAEVYTPIVIISAIAIAVIPPIVFAQSFNIWFYRALVMLVIACPCSLVISTPVSIVSAIGAATNQGVLFKGGKALETAGHLTSLAFDKTGTITQGLPVVQKVYSLEGTSSSLVFQIAASLEQQSEHPLAKAIVAFAKENAIDLQTPEKFTALPGKGIEAQFGESVYLVGNRRLFADKDVSLSQEAESVLIEIENLGQTPVLVGTQTKFLGAVALADGLRLEATEAVRLLKLLGLKRLVMLTGDRATVAKQIAQQVNIKEYQAELLPEDKLDAIQQLRRDGVVGMVGDGINDAPALAAADISFAVGGIDIALETADVVLVGSDLRRLAYAINLSRRTVSVIQQNIIFSLVTKGLFLLLGTFGFVGLAVAVLADTGSSLLVTANGMRLFRNRS</sequence>
<evidence type="ECO:0000256" key="11">
    <source>
        <dbReference type="ARBA" id="ARBA00022840"/>
    </source>
</evidence>
<dbReference type="SUPFAM" id="SSF56784">
    <property type="entry name" value="HAD-like"/>
    <property type="match status" value="1"/>
</dbReference>
<dbReference type="InterPro" id="IPR036412">
    <property type="entry name" value="HAD-like_sf"/>
</dbReference>
<evidence type="ECO:0000256" key="2">
    <source>
        <dbReference type="ARBA" id="ARBA00006024"/>
    </source>
</evidence>
<feature type="domain" description="HMA" evidence="23">
    <location>
        <begin position="8"/>
        <end position="74"/>
    </location>
</feature>
<dbReference type="GO" id="GO:0005507">
    <property type="term" value="F:copper ion binding"/>
    <property type="evidence" value="ECO:0007669"/>
    <property type="project" value="InterPro"/>
</dbReference>
<evidence type="ECO:0000256" key="16">
    <source>
        <dbReference type="ARBA" id="ARBA00023136"/>
    </source>
</evidence>
<dbReference type="PROSITE" id="PS01047">
    <property type="entry name" value="HMA_1"/>
    <property type="match status" value="2"/>
</dbReference>
<accession>A0AAP5IH68</accession>
<comment type="similarity">
    <text evidence="2 21">Belongs to the cation transport ATPase (P-type) (TC 3.A.3) family. Type IB subfamily.</text>
</comment>
<keyword evidence="14" id="KW-0186">Copper</keyword>
<dbReference type="InterPro" id="IPR051014">
    <property type="entry name" value="Cation_Transport_ATPase_IB"/>
</dbReference>
<proteinExistence type="inferred from homology"/>
<evidence type="ECO:0000256" key="12">
    <source>
        <dbReference type="ARBA" id="ARBA00022967"/>
    </source>
</evidence>
<evidence type="ECO:0000256" key="8">
    <source>
        <dbReference type="ARBA" id="ARBA00022723"/>
    </source>
</evidence>
<evidence type="ECO:0000256" key="13">
    <source>
        <dbReference type="ARBA" id="ARBA00022989"/>
    </source>
</evidence>
<dbReference type="NCBIfam" id="TIGR00003">
    <property type="entry name" value="copper ion binding protein"/>
    <property type="match status" value="2"/>
</dbReference>
<keyword evidence="10 21" id="KW-0547">Nucleotide-binding</keyword>
<dbReference type="Pfam" id="PF00403">
    <property type="entry name" value="HMA"/>
    <property type="match status" value="2"/>
</dbReference>
<dbReference type="FunFam" id="3.30.70.100:FF:000005">
    <property type="entry name" value="Copper-exporting P-type ATPase A"/>
    <property type="match status" value="2"/>
</dbReference>
<dbReference type="Gene3D" id="3.40.50.1000">
    <property type="entry name" value="HAD superfamily/HAD-like"/>
    <property type="match status" value="1"/>
</dbReference>
<dbReference type="CDD" id="cd00371">
    <property type="entry name" value="HMA"/>
    <property type="match status" value="2"/>
</dbReference>
<dbReference type="NCBIfam" id="TIGR01511">
    <property type="entry name" value="ATPase-IB1_Cu"/>
    <property type="match status" value="1"/>
</dbReference>
<feature type="transmembrane region" description="Helical" evidence="21">
    <location>
        <begin position="258"/>
        <end position="274"/>
    </location>
</feature>
<keyword evidence="6" id="KW-0597">Phosphoprotein</keyword>
<organism evidence="24 25">
    <name type="scientific">Aetokthonos hydrillicola Thurmond2011</name>
    <dbReference type="NCBI Taxonomy" id="2712845"/>
    <lineage>
        <taxon>Bacteria</taxon>
        <taxon>Bacillati</taxon>
        <taxon>Cyanobacteriota</taxon>
        <taxon>Cyanophyceae</taxon>
        <taxon>Nostocales</taxon>
        <taxon>Hapalosiphonaceae</taxon>
        <taxon>Aetokthonos</taxon>
    </lineage>
</organism>
<evidence type="ECO:0000256" key="9">
    <source>
        <dbReference type="ARBA" id="ARBA00022737"/>
    </source>
</evidence>
<evidence type="ECO:0000256" key="4">
    <source>
        <dbReference type="ARBA" id="ARBA00022448"/>
    </source>
</evidence>
<dbReference type="NCBIfam" id="TIGR01494">
    <property type="entry name" value="ATPase_P-type"/>
    <property type="match status" value="1"/>
</dbReference>
<evidence type="ECO:0000313" key="25">
    <source>
        <dbReference type="Proteomes" id="UP000667802"/>
    </source>
</evidence>
<comment type="caution">
    <text evidence="24">The sequence shown here is derived from an EMBL/GenBank/DDBJ whole genome shotgun (WGS) entry which is preliminary data.</text>
</comment>
<feature type="transmembrane region" description="Helical" evidence="21">
    <location>
        <begin position="456"/>
        <end position="475"/>
    </location>
</feature>
<dbReference type="SUPFAM" id="SSF81665">
    <property type="entry name" value="Calcium ATPase, transmembrane domain M"/>
    <property type="match status" value="1"/>
</dbReference>
<evidence type="ECO:0000256" key="17">
    <source>
        <dbReference type="ARBA" id="ARBA00029719"/>
    </source>
</evidence>
<dbReference type="InterPro" id="IPR006122">
    <property type="entry name" value="HMA_Cu_ion-bd"/>
</dbReference>
<dbReference type="InterPro" id="IPR006121">
    <property type="entry name" value="HMA_dom"/>
</dbReference>
<dbReference type="InterPro" id="IPR023299">
    <property type="entry name" value="ATPase_P-typ_cyto_dom_N"/>
</dbReference>
<dbReference type="PANTHER" id="PTHR48085:SF5">
    <property type="entry name" value="CADMIUM_ZINC-TRANSPORTING ATPASE HMA4-RELATED"/>
    <property type="match status" value="1"/>
</dbReference>
<dbReference type="InterPro" id="IPR059000">
    <property type="entry name" value="ATPase_P-type_domA"/>
</dbReference>
<keyword evidence="11 21" id="KW-0067">ATP-binding</keyword>
<evidence type="ECO:0000256" key="7">
    <source>
        <dbReference type="ARBA" id="ARBA00022692"/>
    </source>
</evidence>
<keyword evidence="16 21" id="KW-0472">Membrane</keyword>
<dbReference type="Gene3D" id="3.40.1110.10">
    <property type="entry name" value="Calcium-transporting ATPase, cytoplasmic domain N"/>
    <property type="match status" value="1"/>
</dbReference>
<dbReference type="NCBIfam" id="TIGR01512">
    <property type="entry name" value="ATPase-IB2_Cd"/>
    <property type="match status" value="1"/>
</dbReference>
<evidence type="ECO:0000256" key="21">
    <source>
        <dbReference type="RuleBase" id="RU362081"/>
    </source>
</evidence>
<evidence type="ECO:0000256" key="14">
    <source>
        <dbReference type="ARBA" id="ARBA00023008"/>
    </source>
</evidence>
<comment type="function">
    <text evidence="19">May play a role in the osmotic adaptation.</text>
</comment>
<dbReference type="Pfam" id="PF00122">
    <property type="entry name" value="E1-E2_ATPase"/>
    <property type="match status" value="1"/>
</dbReference>
<dbReference type="GO" id="GO:0019829">
    <property type="term" value="F:ATPase-coupled monoatomic cation transmembrane transporter activity"/>
    <property type="evidence" value="ECO:0007669"/>
    <property type="project" value="InterPro"/>
</dbReference>
<dbReference type="InterPro" id="IPR018303">
    <property type="entry name" value="ATPase_P-typ_P_site"/>
</dbReference>
<dbReference type="Proteomes" id="UP000667802">
    <property type="component" value="Unassembled WGS sequence"/>
</dbReference>
<dbReference type="InterPro" id="IPR001757">
    <property type="entry name" value="P_typ_ATPase"/>
</dbReference>
<dbReference type="InterPro" id="IPR044492">
    <property type="entry name" value="P_typ_ATPase_HD_dom"/>
</dbReference>
<feature type="transmembrane region" description="Helical" evidence="21">
    <location>
        <begin position="280"/>
        <end position="299"/>
    </location>
</feature>
<evidence type="ECO:0000256" key="1">
    <source>
        <dbReference type="ARBA" id="ARBA00004651"/>
    </source>
</evidence>
<dbReference type="GO" id="GO:0005524">
    <property type="term" value="F:ATP binding"/>
    <property type="evidence" value="ECO:0007669"/>
    <property type="project" value="UniProtKB-UniRule"/>
</dbReference>
<dbReference type="RefSeq" id="WP_208341300.1">
    <property type="nucleotide sequence ID" value="NZ_CAWQFN010000855.1"/>
</dbReference>
<feature type="compositionally biased region" description="Basic and acidic residues" evidence="22">
    <location>
        <begin position="161"/>
        <end position="181"/>
    </location>
</feature>
<dbReference type="InterPro" id="IPR023298">
    <property type="entry name" value="ATPase_P-typ_TM_dom_sf"/>
</dbReference>
<evidence type="ECO:0000256" key="3">
    <source>
        <dbReference type="ARBA" id="ARBA00015102"/>
    </source>
</evidence>
<dbReference type="InterPro" id="IPR023214">
    <property type="entry name" value="HAD_sf"/>
</dbReference>
<dbReference type="NCBIfam" id="TIGR01525">
    <property type="entry name" value="ATPase-IB_hvy"/>
    <property type="match status" value="1"/>
</dbReference>
<comment type="subcellular location">
    <subcellularLocation>
        <location evidence="1">Cell membrane</location>
        <topology evidence="1">Multi-pass membrane protein</topology>
    </subcellularLocation>
</comment>
<dbReference type="InterPro" id="IPR017969">
    <property type="entry name" value="Heavy-metal-associated_CS"/>
</dbReference>
<evidence type="ECO:0000256" key="18">
    <source>
        <dbReference type="ARBA" id="ARBA00033239"/>
    </source>
</evidence>
<dbReference type="SFLD" id="SFLDS00003">
    <property type="entry name" value="Haloacid_Dehalogenase"/>
    <property type="match status" value="1"/>
</dbReference>
<evidence type="ECO:0000256" key="22">
    <source>
        <dbReference type="SAM" id="MobiDB-lite"/>
    </source>
</evidence>
<keyword evidence="8 21" id="KW-0479">Metal-binding</keyword>
<dbReference type="PRINTS" id="PR00119">
    <property type="entry name" value="CATATPASE"/>
</dbReference>
<dbReference type="SUPFAM" id="SSF55008">
    <property type="entry name" value="HMA, heavy metal-associated domain"/>
    <property type="match status" value="2"/>
</dbReference>
<keyword evidence="4" id="KW-0813">Transport</keyword>
<evidence type="ECO:0000256" key="20">
    <source>
        <dbReference type="ARBA" id="ARBA00072218"/>
    </source>
</evidence>
<keyword evidence="9" id="KW-0677">Repeat</keyword>
<feature type="transmembrane region" description="Helical" evidence="21">
    <location>
        <begin position="770"/>
        <end position="797"/>
    </location>
</feature>
<feature type="transmembrane region" description="Helical" evidence="21">
    <location>
        <begin position="430"/>
        <end position="450"/>
    </location>
</feature>
<keyword evidence="25" id="KW-1185">Reference proteome</keyword>
<dbReference type="PRINTS" id="PR00943">
    <property type="entry name" value="CUATPASE"/>
</dbReference>
<dbReference type="GO" id="GO:0016887">
    <property type="term" value="F:ATP hydrolysis activity"/>
    <property type="evidence" value="ECO:0007669"/>
    <property type="project" value="InterPro"/>
</dbReference>
<dbReference type="InterPro" id="IPR008250">
    <property type="entry name" value="ATPase_P-typ_transduc_dom_A_sf"/>
</dbReference>
<keyword evidence="7 21" id="KW-0812">Transmembrane</keyword>
<protein>
    <recommendedName>
        <fullName evidence="3">Copper-exporting P-type ATPase</fullName>
    </recommendedName>
    <alternativeName>
        <fullName evidence="17">Copper-exporting P-type ATPase A</fullName>
    </alternativeName>
    <alternativeName>
        <fullName evidence="18">Cu(+)-exporting ATPase</fullName>
    </alternativeName>
    <alternativeName>
        <fullName evidence="20">Probable copper-transporting ATPase PacS</fullName>
    </alternativeName>
</protein>
<keyword evidence="12" id="KW-1278">Translocase</keyword>
<evidence type="ECO:0000256" key="5">
    <source>
        <dbReference type="ARBA" id="ARBA00022475"/>
    </source>
</evidence>
<dbReference type="InterPro" id="IPR027256">
    <property type="entry name" value="P-typ_ATPase_IB"/>
</dbReference>
<dbReference type="SFLD" id="SFLDF00027">
    <property type="entry name" value="p-type_atpase"/>
    <property type="match status" value="1"/>
</dbReference>
<keyword evidence="5 21" id="KW-1003">Cell membrane</keyword>
<dbReference type="SFLD" id="SFLDG00002">
    <property type="entry name" value="C1.7:_P-type_atpase_like"/>
    <property type="match status" value="1"/>
</dbReference>
<dbReference type="PROSITE" id="PS00154">
    <property type="entry name" value="ATPASE_E1_E2"/>
    <property type="match status" value="1"/>
</dbReference>
<keyword evidence="13 21" id="KW-1133">Transmembrane helix</keyword>
<dbReference type="PANTHER" id="PTHR48085">
    <property type="entry name" value="CADMIUM/ZINC-TRANSPORTING ATPASE HMA2-RELATED"/>
    <property type="match status" value="1"/>
</dbReference>
<feature type="region of interest" description="Disordered" evidence="22">
    <location>
        <begin position="146"/>
        <end position="188"/>
    </location>
</feature>
<dbReference type="FunFam" id="2.70.150.10:FF:000002">
    <property type="entry name" value="Copper-transporting ATPase 1, putative"/>
    <property type="match status" value="1"/>
</dbReference>
<dbReference type="PROSITE" id="PS50846">
    <property type="entry name" value="HMA_2"/>
    <property type="match status" value="2"/>
</dbReference>
<dbReference type="Gene3D" id="3.30.70.100">
    <property type="match status" value="2"/>
</dbReference>
<evidence type="ECO:0000256" key="19">
    <source>
        <dbReference type="ARBA" id="ARBA00056348"/>
    </source>
</evidence>
<feature type="domain" description="HMA" evidence="23">
    <location>
        <begin position="79"/>
        <end position="145"/>
    </location>
</feature>
<reference evidence="25" key="1">
    <citation type="journal article" date="2021" name="Science">
        <title>Hunting the eagle killer: A cyanobacterial neurotoxin causes vacuolar myelinopathy.</title>
        <authorList>
            <person name="Breinlinger S."/>
            <person name="Phillips T.J."/>
            <person name="Haram B.N."/>
            <person name="Mares J."/>
            <person name="Martinez Yerena J.A."/>
            <person name="Hrouzek P."/>
            <person name="Sobotka R."/>
            <person name="Henderson W.M."/>
            <person name="Schmieder P."/>
            <person name="Williams S.M."/>
            <person name="Lauderdale J.D."/>
            <person name="Wilde H.D."/>
            <person name="Gerrin W."/>
            <person name="Kust A."/>
            <person name="Washington J.W."/>
            <person name="Wagner C."/>
            <person name="Geier B."/>
            <person name="Liebeke M."/>
            <person name="Enke H."/>
            <person name="Niedermeyer T.H.J."/>
            <person name="Wilde S.B."/>
        </authorList>
    </citation>
    <scope>NUCLEOTIDE SEQUENCE [LARGE SCALE GENOMIC DNA]</scope>
    <source>
        <strain evidence="25">Thurmond2011</strain>
    </source>
</reference>
<keyword evidence="15" id="KW-0406">Ion transport</keyword>
<gene>
    <name evidence="24" type="ORF">G7B40_033135</name>
</gene>
<dbReference type="SUPFAM" id="SSF81653">
    <property type="entry name" value="Calcium ATPase, transduction domain A"/>
    <property type="match status" value="1"/>
</dbReference>
<evidence type="ECO:0000256" key="10">
    <source>
        <dbReference type="ARBA" id="ARBA00022741"/>
    </source>
</evidence>
<name>A0AAP5IH68_9CYAN</name>
<dbReference type="Gene3D" id="2.70.150.10">
    <property type="entry name" value="Calcium-transporting ATPase, cytoplasmic transduction domain A"/>
    <property type="match status" value="1"/>
</dbReference>
<dbReference type="InterPro" id="IPR036163">
    <property type="entry name" value="HMA_dom_sf"/>
</dbReference>
<feature type="transmembrane region" description="Helical" evidence="21">
    <location>
        <begin position="206"/>
        <end position="223"/>
    </location>
</feature>
<dbReference type="Pfam" id="PF00702">
    <property type="entry name" value="Hydrolase"/>
    <property type="match status" value="1"/>
</dbReference>
<feature type="transmembrane region" description="Helical" evidence="21">
    <location>
        <begin position="229"/>
        <end position="246"/>
    </location>
</feature>
<evidence type="ECO:0000256" key="15">
    <source>
        <dbReference type="ARBA" id="ARBA00023065"/>
    </source>
</evidence>
<dbReference type="EMBL" id="JAALHA020000024">
    <property type="protein sequence ID" value="MDR9899370.1"/>
    <property type="molecule type" value="Genomic_DNA"/>
</dbReference>